<dbReference type="GO" id="GO:0000272">
    <property type="term" value="P:polysaccharide catabolic process"/>
    <property type="evidence" value="ECO:0007669"/>
    <property type="project" value="UniProtKB-KW"/>
</dbReference>
<keyword evidence="4" id="KW-0326">Glycosidase</keyword>
<reference evidence="9 10" key="1">
    <citation type="submission" date="2014-04" db="EMBL/GenBank/DDBJ databases">
        <authorList>
            <consortium name="DOE Joint Genome Institute"/>
            <person name="Kuo A."/>
            <person name="Zuccaro A."/>
            <person name="Kohler A."/>
            <person name="Nagy L.G."/>
            <person name="Floudas D."/>
            <person name="Copeland A."/>
            <person name="Barry K.W."/>
            <person name="Cichocki N."/>
            <person name="Veneault-Fourrey C."/>
            <person name="LaButti K."/>
            <person name="Lindquist E.A."/>
            <person name="Lipzen A."/>
            <person name="Lundell T."/>
            <person name="Morin E."/>
            <person name="Murat C."/>
            <person name="Sun H."/>
            <person name="Tunlid A."/>
            <person name="Henrissat B."/>
            <person name="Grigoriev I.V."/>
            <person name="Hibbett D.S."/>
            <person name="Martin F."/>
            <person name="Nordberg H.P."/>
            <person name="Cantor M.N."/>
            <person name="Hua S.X."/>
        </authorList>
    </citation>
    <scope>NUCLEOTIDE SEQUENCE [LARGE SCALE GENOMIC DNA]</scope>
    <source>
        <strain evidence="9 10">MAFF 305830</strain>
    </source>
</reference>
<dbReference type="HOGENOM" id="CLU_004180_1_1_1"/>
<dbReference type="EMBL" id="KN824448">
    <property type="protein sequence ID" value="KIM20300.1"/>
    <property type="molecule type" value="Genomic_DNA"/>
</dbReference>
<feature type="signal peptide" evidence="8">
    <location>
        <begin position="1"/>
        <end position="21"/>
    </location>
</feature>
<dbReference type="GO" id="GO:0010411">
    <property type="term" value="P:xyloglucan metabolic process"/>
    <property type="evidence" value="ECO:0007669"/>
    <property type="project" value="TreeGrafter"/>
</dbReference>
<proteinExistence type="inferred from homology"/>
<evidence type="ECO:0000256" key="5">
    <source>
        <dbReference type="ARBA" id="ARBA00023326"/>
    </source>
</evidence>
<reference evidence="10" key="2">
    <citation type="submission" date="2015-01" db="EMBL/GenBank/DDBJ databases">
        <title>Evolutionary Origins and Diversification of the Mycorrhizal Mutualists.</title>
        <authorList>
            <consortium name="DOE Joint Genome Institute"/>
            <consortium name="Mycorrhizal Genomics Consortium"/>
            <person name="Kohler A."/>
            <person name="Kuo A."/>
            <person name="Nagy L.G."/>
            <person name="Floudas D."/>
            <person name="Copeland A."/>
            <person name="Barry K.W."/>
            <person name="Cichocki N."/>
            <person name="Veneault-Fourrey C."/>
            <person name="LaButti K."/>
            <person name="Lindquist E.A."/>
            <person name="Lipzen A."/>
            <person name="Lundell T."/>
            <person name="Morin E."/>
            <person name="Murat C."/>
            <person name="Riley R."/>
            <person name="Ohm R."/>
            <person name="Sun H."/>
            <person name="Tunlid A."/>
            <person name="Henrissat B."/>
            <person name="Grigoriev I.V."/>
            <person name="Hibbett D.S."/>
            <person name="Martin F."/>
        </authorList>
    </citation>
    <scope>NUCLEOTIDE SEQUENCE [LARGE SCALE GENOMIC DNA]</scope>
    <source>
        <strain evidence="10">MAFF 305830</strain>
    </source>
</reference>
<dbReference type="InterPro" id="IPR015943">
    <property type="entry name" value="WD40/YVTN_repeat-like_dom_sf"/>
</dbReference>
<dbReference type="GO" id="GO:0016798">
    <property type="term" value="F:hydrolase activity, acting on glycosyl bonds"/>
    <property type="evidence" value="ECO:0007669"/>
    <property type="project" value="UniProtKB-KW"/>
</dbReference>
<dbReference type="SUPFAM" id="SSF110296">
    <property type="entry name" value="Oligoxyloglucan reducing end-specific cellobiohydrolase"/>
    <property type="match status" value="2"/>
</dbReference>
<dbReference type="InterPro" id="IPR052025">
    <property type="entry name" value="Xyloglucanase_GH74"/>
</dbReference>
<feature type="region of interest" description="Disordered" evidence="7">
    <location>
        <begin position="501"/>
        <end position="523"/>
    </location>
</feature>
<keyword evidence="5" id="KW-0624">Polysaccharide degradation</keyword>
<evidence type="ECO:0000256" key="8">
    <source>
        <dbReference type="SAM" id="SignalP"/>
    </source>
</evidence>
<dbReference type="PANTHER" id="PTHR43739">
    <property type="entry name" value="XYLOGLUCANASE (EUROFUNG)"/>
    <property type="match status" value="1"/>
</dbReference>
<keyword evidence="2 9" id="KW-0378">Hydrolase</keyword>
<organism evidence="9 10">
    <name type="scientific">Serendipita vermifera MAFF 305830</name>
    <dbReference type="NCBI Taxonomy" id="933852"/>
    <lineage>
        <taxon>Eukaryota</taxon>
        <taxon>Fungi</taxon>
        <taxon>Dikarya</taxon>
        <taxon>Basidiomycota</taxon>
        <taxon>Agaricomycotina</taxon>
        <taxon>Agaricomycetes</taxon>
        <taxon>Sebacinales</taxon>
        <taxon>Serendipitaceae</taxon>
        <taxon>Serendipita</taxon>
    </lineage>
</organism>
<keyword evidence="10" id="KW-1185">Reference proteome</keyword>
<dbReference type="PANTHER" id="PTHR43739:SF2">
    <property type="entry name" value="OLIGOXYLOGLUCAN-REDUCING END-SPECIFIC XYLOGLUCANASE-RELATED"/>
    <property type="match status" value="1"/>
</dbReference>
<dbReference type="InterPro" id="IPR002860">
    <property type="entry name" value="BNR_rpt"/>
</dbReference>
<feature type="compositionally biased region" description="Polar residues" evidence="7">
    <location>
        <begin position="501"/>
        <end position="517"/>
    </location>
</feature>
<evidence type="ECO:0000313" key="10">
    <source>
        <dbReference type="Proteomes" id="UP000054097"/>
    </source>
</evidence>
<evidence type="ECO:0000313" key="9">
    <source>
        <dbReference type="EMBL" id="KIM20300.1"/>
    </source>
</evidence>
<dbReference type="Proteomes" id="UP000054097">
    <property type="component" value="Unassembled WGS sequence"/>
</dbReference>
<evidence type="ECO:0000256" key="6">
    <source>
        <dbReference type="ARBA" id="ARBA00037986"/>
    </source>
</evidence>
<dbReference type="Pfam" id="PF02012">
    <property type="entry name" value="BNR"/>
    <property type="match status" value="1"/>
</dbReference>
<accession>A0A0C3A6P2</accession>
<comment type="similarity">
    <text evidence="6">Belongs to the glycosyl hydrolase 74 family.</text>
</comment>
<keyword evidence="3" id="KW-0119">Carbohydrate metabolism</keyword>
<dbReference type="AlphaFoldDB" id="A0A0C3A6P2"/>
<evidence type="ECO:0000256" key="1">
    <source>
        <dbReference type="ARBA" id="ARBA00022729"/>
    </source>
</evidence>
<dbReference type="STRING" id="933852.A0A0C3A6P2"/>
<gene>
    <name evidence="9" type="ORF">M408DRAFT_308478</name>
</gene>
<keyword evidence="1 8" id="KW-0732">Signal</keyword>
<evidence type="ECO:0000256" key="7">
    <source>
        <dbReference type="SAM" id="MobiDB-lite"/>
    </source>
</evidence>
<protein>
    <submittedName>
        <fullName evidence="9">Glycoside hydrolase family 74 protein</fullName>
    </submittedName>
</protein>
<dbReference type="OrthoDB" id="2151161at2759"/>
<evidence type="ECO:0000256" key="3">
    <source>
        <dbReference type="ARBA" id="ARBA00023277"/>
    </source>
</evidence>
<dbReference type="Gene3D" id="2.130.10.10">
    <property type="entry name" value="YVTN repeat-like/Quinoprotein amine dehydrogenase"/>
    <property type="match status" value="2"/>
</dbReference>
<feature type="chain" id="PRO_5002172218" evidence="8">
    <location>
        <begin position="22"/>
        <end position="716"/>
    </location>
</feature>
<dbReference type="CDD" id="cd15482">
    <property type="entry name" value="Sialidase_non-viral"/>
    <property type="match status" value="2"/>
</dbReference>
<sequence length="716" mass="76003">MLFSRLSTLATLIGSFGIVNAALTSQTQVWKNAVIGAGGFVPGIVFSPKEPGLAYLRTDIGGAYRSNGDSWIPLTDYANDTEWHDWGIESIAADPIDSRTVYMAVGLYTNSWDPKNGSIIKSTDKGRTWTSGNMPGRGFGERLAIDPGNNKILFFAARSGNGLWKSTNAGVTWSKVTSFPDAGTYIADPTDQSGYNSDKVGVGWVTFDTNTKKPSGTPRIFVGVASLGSSNVFMSNDGGATWTALPAFHDNSYMPHRGVLSPQEKSLYVSFNNRAGPYDGSAGAFGKYNITSGTWTDITPEVSTFGFGGVAVDLQKPGTVMVAALNEWWPDVNIYRSTDGGATWSRLWTWGNYPQINRYFGIDNSLAPYLGGPIGDQDLSLKLVGWMIEALAIDPFDSDHWLYGTGATVSGGHDLTKWDTVHNVTIKAMAAGIEETAVIGLISPKSGAHLLSVVGDIGGFKHDDLNKPSFGFTNPVWGTTVSIDYAGNKPAMVVRVSNGDSASSPQIAVSADGGSTWSPRSASPAAGGYSGGNVAYSADGDILLWTTSGQGVVKSVNGTTFTALYAASGSSFYMSHDAGVTWMTTTPGNITSPNWITASPYKAGEIWLSGNKGIVHSTDYGMTWTALDTITTAWRISAGKSQQPNGPPVLFAAGTIQGMNALYRTDDGGANWIMISDRNNGFGGTSGLIVAADPRIYKRVYVGTNGRGIFYTSDAH</sequence>
<evidence type="ECO:0000256" key="2">
    <source>
        <dbReference type="ARBA" id="ARBA00022801"/>
    </source>
</evidence>
<evidence type="ECO:0000256" key="4">
    <source>
        <dbReference type="ARBA" id="ARBA00023295"/>
    </source>
</evidence>
<name>A0A0C3A6P2_SERVB</name>